<dbReference type="GO" id="GO:0003700">
    <property type="term" value="F:DNA-binding transcription factor activity"/>
    <property type="evidence" value="ECO:0007669"/>
    <property type="project" value="InterPro"/>
</dbReference>
<dbReference type="Proteomes" id="UP001157974">
    <property type="component" value="Unassembled WGS sequence"/>
</dbReference>
<feature type="compositionally biased region" description="Basic and acidic residues" evidence="7">
    <location>
        <begin position="14"/>
        <end position="28"/>
    </location>
</feature>
<dbReference type="AlphaFoldDB" id="A0AAV8UGS1"/>
<evidence type="ECO:0000256" key="2">
    <source>
        <dbReference type="ARBA" id="ARBA00023015"/>
    </source>
</evidence>
<feature type="region of interest" description="Disordered" evidence="7">
    <location>
        <begin position="449"/>
        <end position="576"/>
    </location>
</feature>
<feature type="compositionally biased region" description="Basic and acidic residues" evidence="7">
    <location>
        <begin position="485"/>
        <end position="497"/>
    </location>
</feature>
<evidence type="ECO:0000256" key="6">
    <source>
        <dbReference type="ARBA" id="ARBA00023242"/>
    </source>
</evidence>
<feature type="region of interest" description="Disordered" evidence="7">
    <location>
        <begin position="1"/>
        <end position="46"/>
    </location>
</feature>
<organism evidence="9 10">
    <name type="scientific">Rhodosorus marinus</name>
    <dbReference type="NCBI Taxonomy" id="101924"/>
    <lineage>
        <taxon>Eukaryota</taxon>
        <taxon>Rhodophyta</taxon>
        <taxon>Stylonematophyceae</taxon>
        <taxon>Stylonematales</taxon>
        <taxon>Stylonemataceae</taxon>
        <taxon>Rhodosorus</taxon>
    </lineage>
</organism>
<dbReference type="PANTHER" id="PTHR46373:SF2">
    <property type="entry name" value="RWP-RK DOMAIN-CONTAINING PROTEIN"/>
    <property type="match status" value="1"/>
</dbReference>
<keyword evidence="4" id="KW-0238">DNA-binding</keyword>
<dbReference type="Pfam" id="PF02042">
    <property type="entry name" value="RWP-RK"/>
    <property type="match status" value="1"/>
</dbReference>
<dbReference type="PANTHER" id="PTHR46373">
    <property type="entry name" value="PROTEIN RKD4"/>
    <property type="match status" value="1"/>
</dbReference>
<keyword evidence="5" id="KW-0804">Transcription</keyword>
<gene>
    <name evidence="9" type="ORF">NDN08_000019</name>
</gene>
<dbReference type="GO" id="GO:0003677">
    <property type="term" value="F:DNA binding"/>
    <property type="evidence" value="ECO:0007669"/>
    <property type="project" value="UniProtKB-KW"/>
</dbReference>
<dbReference type="InterPro" id="IPR044607">
    <property type="entry name" value="RKD-like"/>
</dbReference>
<name>A0AAV8UGS1_9RHOD</name>
<comment type="caution">
    <text evidence="9">The sequence shown here is derived from an EMBL/GenBank/DDBJ whole genome shotgun (WGS) entry which is preliminary data.</text>
</comment>
<feature type="compositionally biased region" description="Polar residues" evidence="7">
    <location>
        <begin position="498"/>
        <end position="508"/>
    </location>
</feature>
<feature type="domain" description="RWP-RK" evidence="8">
    <location>
        <begin position="33"/>
        <end position="118"/>
    </location>
</feature>
<sequence>MSESYVTKGSNTRVTDKVHKKESVKGKESTGSLAWGNSKPSHSHGVKTKSISFDDLAKHFHMPINDAAKELGICATVLKELCRRRGIQRWPHRKLKALDRLIEKYEREQSSALDQSFYQNEIESLRQKKESILRHYKRRSPSEMGGHNPEQRYSSPMMVQKSGPPYGIEAVPTGTGMPHHQPCMGGAHPEHGIYEYNMYERGDQKYPSGGWHYGQPPGPMQVRQMDYYATTSNQTPHHPQVISVPGNMGAQPARPRHPSGPASMEHHHSNNHSSSVYGPQGREVYQGAAGGGSGQYLPYGGHSHPPHVYMYGGSGQAAPGAGSYQYPSGPYNSYVYEGEQNPYSGYSYARAEPASGGKAVVGSAHERSLSWKDHQEEAAAEVGDNGARRIHKRRDSKKGAADNRLARKKAVPARTTTIDSRKAMTIAAEKSGADAVAIVPSAPTAAPTVAAGHGLNEGNDSKAKVGSRFGTDPATERQLAPIKAEIMDLKNASKESNRTTSNESNATSDGGVPTHVEDLKRKVQEEDVDESSMGMKDAPTMKKGKSVGSDPASPSQAGEESRALDGADDDKAETSALSGQADFHKLLASLQVTIWTLDKNIKCTSRDGPEVVAFHGHIPKVGDNIIEQVERNSTEGTQWKMLEPYMQARSGKRVERTFLHDGKKFLQIFSPVGSERSMPMFTTSIMCVEIAG</sequence>
<evidence type="ECO:0000313" key="10">
    <source>
        <dbReference type="Proteomes" id="UP001157974"/>
    </source>
</evidence>
<dbReference type="PROSITE" id="PS51519">
    <property type="entry name" value="RWP_RK"/>
    <property type="match status" value="1"/>
</dbReference>
<keyword evidence="6" id="KW-0539">Nucleus</keyword>
<evidence type="ECO:0000256" key="4">
    <source>
        <dbReference type="ARBA" id="ARBA00023125"/>
    </source>
</evidence>
<dbReference type="InterPro" id="IPR003035">
    <property type="entry name" value="RWP-RK_dom"/>
</dbReference>
<feature type="region of interest" description="Disordered" evidence="7">
    <location>
        <begin position="379"/>
        <end position="417"/>
    </location>
</feature>
<comment type="function">
    <text evidence="1">Putative transcription factor.</text>
</comment>
<accession>A0AAV8UGS1</accession>
<dbReference type="EMBL" id="JAMWBK010000013">
    <property type="protein sequence ID" value="KAJ8900718.1"/>
    <property type="molecule type" value="Genomic_DNA"/>
</dbReference>
<keyword evidence="10" id="KW-1185">Reference proteome</keyword>
<feature type="region of interest" description="Disordered" evidence="7">
    <location>
        <begin position="231"/>
        <end position="289"/>
    </location>
</feature>
<evidence type="ECO:0000259" key="8">
    <source>
        <dbReference type="PROSITE" id="PS51519"/>
    </source>
</evidence>
<evidence type="ECO:0000256" key="5">
    <source>
        <dbReference type="ARBA" id="ARBA00023163"/>
    </source>
</evidence>
<feature type="compositionally biased region" description="Basic and acidic residues" evidence="7">
    <location>
        <begin position="515"/>
        <end position="525"/>
    </location>
</feature>
<protein>
    <recommendedName>
        <fullName evidence="8">RWP-RK domain-containing protein</fullName>
    </recommendedName>
</protein>
<keyword evidence="3" id="KW-0175">Coiled coil</keyword>
<evidence type="ECO:0000256" key="1">
    <source>
        <dbReference type="ARBA" id="ARBA00004049"/>
    </source>
</evidence>
<keyword evidence="2" id="KW-0805">Transcription regulation</keyword>
<evidence type="ECO:0000256" key="3">
    <source>
        <dbReference type="ARBA" id="ARBA00023054"/>
    </source>
</evidence>
<feature type="compositionally biased region" description="Polar residues" evidence="7">
    <location>
        <begin position="1"/>
        <end position="13"/>
    </location>
</feature>
<proteinExistence type="predicted"/>
<evidence type="ECO:0000256" key="7">
    <source>
        <dbReference type="SAM" id="MobiDB-lite"/>
    </source>
</evidence>
<evidence type="ECO:0000313" key="9">
    <source>
        <dbReference type="EMBL" id="KAJ8900718.1"/>
    </source>
</evidence>
<reference evidence="9 10" key="1">
    <citation type="journal article" date="2023" name="Nat. Commun.">
        <title>Origin of minicircular mitochondrial genomes in red algae.</title>
        <authorList>
            <person name="Lee Y."/>
            <person name="Cho C.H."/>
            <person name="Lee Y.M."/>
            <person name="Park S.I."/>
            <person name="Yang J.H."/>
            <person name="West J.A."/>
            <person name="Bhattacharya D."/>
            <person name="Yoon H.S."/>
        </authorList>
    </citation>
    <scope>NUCLEOTIDE SEQUENCE [LARGE SCALE GENOMIC DNA]</scope>
    <source>
        <strain evidence="9 10">CCMP1338</strain>
        <tissue evidence="9">Whole cell</tissue>
    </source>
</reference>